<dbReference type="EMBL" id="CM043015">
    <property type="protein sequence ID" value="KAI4471992.1"/>
    <property type="molecule type" value="Genomic_DNA"/>
</dbReference>
<accession>A0ACB9TYZ1</accession>
<keyword evidence="2" id="KW-1185">Reference proteome</keyword>
<sequence>MLLNLLNLYSLNFALFDKIGDMQEEWNNTLLPYRDFNICRRACGNTTFKGLESASLVLEFNPWEAKPEFLIKTYSENYTEVDFNETTFDYLSTTIEPDLLNERIIYPNDTLEEYDSIYGFDDPNYEEEISDFQFELDDNITTTIEPELNTTISTEDGSLIFDEISTITSTTEYSIITTTTSLTTTEESTTEFSTSISTGSTAEEVTNTEVIIPMTTKKLTMKKIEDLPSTSSPTSTTTPCPCNMPIQDIMRTLDYKQQSKLRSLCWETMFGQELVKLTVMDLFMTIVSTLAMDFFRGVFVRIMNNCWCWDLEKIFPQYGDFKVAENILHLVNNQGMVWMGMFFSPGLIVINVVKLYVMVYFRSWIVLTCNVPHKIVFRASRSNNFYYALLLSMLFLCVIPVGYAIVWVRPSEHCGPFSRHKKIFQIFTKTLKEIMPSSVHQVLDYIASPGVVIPLLVLMILIIYYLVSLTDSLREANNDLKIQLRRERTEERRKLFQIADRRRRVGSEGSGELGQTPFGKWRKLLYNLPSGKSFDDTPKQESEEIQFAKQQEDKQKSEVAKPKDFFSKLIKRALKKSVTSEDEEATDTDPHDSLPEDATTIKEVKQQASVKKPSFTIKKENLKRPAVHSSLPKRGESQDSNLSVDFETNPTPLVSRHSGKRRKDSFDLKKHQDKRRGATRSRSPTKSSKDFREDSLTSNWSDNIPVITISKSDSIDHIEEEHDLQGSSDGLTQEKVDIRSKSRYVLKKQEVTEDEDVVNELVKEKFVKKDSLKNGTEGVEIKDDVVAGSSNKTESSNDYKDSVFS</sequence>
<evidence type="ECO:0000313" key="2">
    <source>
        <dbReference type="Proteomes" id="UP001056778"/>
    </source>
</evidence>
<keyword evidence="1" id="KW-0812">Transmembrane</keyword>
<comment type="caution">
    <text evidence="1">The sequence shown here is derived from an EMBL/GenBank/DDBJ whole genome shotgun (WGS) entry which is preliminary data.</text>
</comment>
<dbReference type="Proteomes" id="UP001056778">
    <property type="component" value="Chromosome 1"/>
</dbReference>
<organism evidence="1 2">
    <name type="scientific">Holotrichia oblita</name>
    <name type="common">Chafer beetle</name>
    <dbReference type="NCBI Taxonomy" id="644536"/>
    <lineage>
        <taxon>Eukaryota</taxon>
        <taxon>Metazoa</taxon>
        <taxon>Ecdysozoa</taxon>
        <taxon>Arthropoda</taxon>
        <taxon>Hexapoda</taxon>
        <taxon>Insecta</taxon>
        <taxon>Pterygota</taxon>
        <taxon>Neoptera</taxon>
        <taxon>Endopterygota</taxon>
        <taxon>Coleoptera</taxon>
        <taxon>Polyphaga</taxon>
        <taxon>Scarabaeiformia</taxon>
        <taxon>Scarabaeidae</taxon>
        <taxon>Melolonthinae</taxon>
        <taxon>Holotrichia</taxon>
    </lineage>
</organism>
<gene>
    <name evidence="1" type="ORF">MML48_1g02885</name>
</gene>
<protein>
    <submittedName>
        <fullName evidence="1">Transmembrane channel-related</fullName>
    </submittedName>
</protein>
<evidence type="ECO:0000313" key="1">
    <source>
        <dbReference type="EMBL" id="KAI4471992.1"/>
    </source>
</evidence>
<reference evidence="1" key="1">
    <citation type="submission" date="2022-04" db="EMBL/GenBank/DDBJ databases">
        <title>Chromosome-scale genome assembly of Holotrichia oblita Faldermann.</title>
        <authorList>
            <person name="Rongchong L."/>
        </authorList>
    </citation>
    <scope>NUCLEOTIDE SEQUENCE</scope>
    <source>
        <strain evidence="1">81SQS9</strain>
    </source>
</reference>
<proteinExistence type="predicted"/>
<keyword evidence="1" id="KW-0472">Membrane</keyword>
<name>A0ACB9TYZ1_HOLOL</name>